<gene>
    <name evidence="1" type="ORF">FQN60_018462</name>
</gene>
<keyword evidence="2" id="KW-1185">Reference proteome</keyword>
<dbReference type="Proteomes" id="UP000327493">
    <property type="component" value="Chromosome 5"/>
</dbReference>
<protein>
    <submittedName>
        <fullName evidence="1">Uncharacterized protein</fullName>
    </submittedName>
</protein>
<accession>A0A5J5DI35</accession>
<evidence type="ECO:0000313" key="1">
    <source>
        <dbReference type="EMBL" id="KAA8593007.1"/>
    </source>
</evidence>
<name>A0A5J5DI35_9PERO</name>
<comment type="caution">
    <text evidence="1">The sequence shown here is derived from an EMBL/GenBank/DDBJ whole genome shotgun (WGS) entry which is preliminary data.</text>
</comment>
<evidence type="ECO:0000313" key="2">
    <source>
        <dbReference type="Proteomes" id="UP000327493"/>
    </source>
</evidence>
<sequence length="131" mass="14898">MKQRSDRHYERHSNILRDGPNLSCNHRDNGGDVIFKSVREAVSPRDAVLVEMRHMLGHAFHLFEQSHISTHRHPGADDHLQGQLLMKLLQDRKYTNCEVGGAGMSGLLLLRILDWRSIEPTADAVARPMVL</sequence>
<dbReference type="EMBL" id="VOFY01000005">
    <property type="protein sequence ID" value="KAA8593007.1"/>
    <property type="molecule type" value="Genomic_DNA"/>
</dbReference>
<proteinExistence type="predicted"/>
<reference evidence="1 2" key="1">
    <citation type="submission" date="2019-08" db="EMBL/GenBank/DDBJ databases">
        <title>A chromosome-level genome assembly, high-density linkage maps, and genome scans reveal the genomic architecture of hybrid incompatibilities underlying speciation via character displacement in darters (Percidae: Etheostominae).</title>
        <authorList>
            <person name="Moran R.L."/>
            <person name="Catchen J.M."/>
            <person name="Fuller R.C."/>
        </authorList>
    </citation>
    <scope>NUCLEOTIDE SEQUENCE [LARGE SCALE GENOMIC DNA]</scope>
    <source>
        <strain evidence="1">EspeVRDwgs_2016</strain>
        <tissue evidence="1">Muscle</tissue>
    </source>
</reference>
<dbReference type="AlphaFoldDB" id="A0A5J5DI35"/>
<organism evidence="1 2">
    <name type="scientific">Etheostoma spectabile</name>
    <name type="common">orangethroat darter</name>
    <dbReference type="NCBI Taxonomy" id="54343"/>
    <lineage>
        <taxon>Eukaryota</taxon>
        <taxon>Metazoa</taxon>
        <taxon>Chordata</taxon>
        <taxon>Craniata</taxon>
        <taxon>Vertebrata</taxon>
        <taxon>Euteleostomi</taxon>
        <taxon>Actinopterygii</taxon>
        <taxon>Neopterygii</taxon>
        <taxon>Teleostei</taxon>
        <taxon>Neoteleostei</taxon>
        <taxon>Acanthomorphata</taxon>
        <taxon>Eupercaria</taxon>
        <taxon>Perciformes</taxon>
        <taxon>Percoidei</taxon>
        <taxon>Percidae</taxon>
        <taxon>Etheostomatinae</taxon>
        <taxon>Etheostoma</taxon>
    </lineage>
</organism>